<feature type="transmembrane region" description="Helical" evidence="9">
    <location>
        <begin position="122"/>
        <end position="146"/>
    </location>
</feature>
<reference evidence="11" key="2">
    <citation type="submission" date="2020-09" db="EMBL/GenBank/DDBJ databases">
        <authorList>
            <person name="Sun Q."/>
            <person name="Kim S."/>
        </authorList>
    </citation>
    <scope>NUCLEOTIDE SEQUENCE</scope>
    <source>
        <strain evidence="11">KCTC 22169</strain>
    </source>
</reference>
<dbReference type="NCBIfam" id="TIGR01726">
    <property type="entry name" value="HEQRo_perm_3TM"/>
    <property type="match status" value="1"/>
</dbReference>
<reference evidence="11" key="1">
    <citation type="journal article" date="2014" name="Int. J. Syst. Evol. Microbiol.">
        <title>Complete genome sequence of Corynebacterium casei LMG S-19264T (=DSM 44701T), isolated from a smear-ripened cheese.</title>
        <authorList>
            <consortium name="US DOE Joint Genome Institute (JGI-PGF)"/>
            <person name="Walter F."/>
            <person name="Albersmeier A."/>
            <person name="Kalinowski J."/>
            <person name="Ruckert C."/>
        </authorList>
    </citation>
    <scope>NUCLEOTIDE SEQUENCE</scope>
    <source>
        <strain evidence="11">KCTC 22169</strain>
    </source>
</reference>
<dbReference type="InterPro" id="IPR035906">
    <property type="entry name" value="MetI-like_sf"/>
</dbReference>
<proteinExistence type="inferred from homology"/>
<accession>A0A918NCH2</accession>
<dbReference type="InterPro" id="IPR000515">
    <property type="entry name" value="MetI-like"/>
</dbReference>
<gene>
    <name evidence="11" type="ORF">GCM10007392_27450</name>
</gene>
<feature type="transmembrane region" description="Helical" evidence="9">
    <location>
        <begin position="301"/>
        <end position="320"/>
    </location>
</feature>
<keyword evidence="7 9" id="KW-1133">Transmembrane helix</keyword>
<organism evidence="11 12">
    <name type="scientific">Saccharospirillum salsuginis</name>
    <dbReference type="NCBI Taxonomy" id="418750"/>
    <lineage>
        <taxon>Bacteria</taxon>
        <taxon>Pseudomonadati</taxon>
        <taxon>Pseudomonadota</taxon>
        <taxon>Gammaproteobacteria</taxon>
        <taxon>Oceanospirillales</taxon>
        <taxon>Saccharospirillaceae</taxon>
        <taxon>Saccharospirillum</taxon>
    </lineage>
</organism>
<dbReference type="GO" id="GO:0043190">
    <property type="term" value="C:ATP-binding cassette (ABC) transporter complex"/>
    <property type="evidence" value="ECO:0007669"/>
    <property type="project" value="InterPro"/>
</dbReference>
<dbReference type="GO" id="GO:0006865">
    <property type="term" value="P:amino acid transport"/>
    <property type="evidence" value="ECO:0007669"/>
    <property type="project" value="UniProtKB-KW"/>
</dbReference>
<feature type="domain" description="ABC transmembrane type-1" evidence="10">
    <location>
        <begin position="157"/>
        <end position="351"/>
    </location>
</feature>
<dbReference type="RefSeq" id="WP_189609584.1">
    <property type="nucleotide sequence ID" value="NZ_BMXR01000006.1"/>
</dbReference>
<feature type="transmembrane region" description="Helical" evidence="9">
    <location>
        <begin position="152"/>
        <end position="179"/>
    </location>
</feature>
<name>A0A918NCH2_9GAMM</name>
<feature type="transmembrane region" description="Helical" evidence="9">
    <location>
        <begin position="98"/>
        <end position="115"/>
    </location>
</feature>
<evidence type="ECO:0000313" key="11">
    <source>
        <dbReference type="EMBL" id="GGX58201.1"/>
    </source>
</evidence>
<dbReference type="InterPro" id="IPR043429">
    <property type="entry name" value="ArtM/GltK/GlnP/TcyL/YhdX-like"/>
</dbReference>
<keyword evidence="5 9" id="KW-0812">Transmembrane</keyword>
<evidence type="ECO:0000256" key="1">
    <source>
        <dbReference type="ARBA" id="ARBA00004429"/>
    </source>
</evidence>
<keyword evidence="3 9" id="KW-0813">Transport</keyword>
<dbReference type="CDD" id="cd06261">
    <property type="entry name" value="TM_PBP2"/>
    <property type="match status" value="1"/>
</dbReference>
<dbReference type="PANTHER" id="PTHR30614">
    <property type="entry name" value="MEMBRANE COMPONENT OF AMINO ACID ABC TRANSPORTER"/>
    <property type="match status" value="1"/>
</dbReference>
<evidence type="ECO:0000256" key="8">
    <source>
        <dbReference type="ARBA" id="ARBA00023136"/>
    </source>
</evidence>
<dbReference type="GO" id="GO:0022857">
    <property type="term" value="F:transmembrane transporter activity"/>
    <property type="evidence" value="ECO:0007669"/>
    <property type="project" value="InterPro"/>
</dbReference>
<comment type="caution">
    <text evidence="11">The sequence shown here is derived from an EMBL/GenBank/DDBJ whole genome shotgun (WGS) entry which is preliminary data.</text>
</comment>
<comment type="similarity">
    <text evidence="2">Belongs to the binding-protein-dependent transport system permease family. HisMQ subfamily.</text>
</comment>
<evidence type="ECO:0000256" key="9">
    <source>
        <dbReference type="RuleBase" id="RU363032"/>
    </source>
</evidence>
<evidence type="ECO:0000256" key="5">
    <source>
        <dbReference type="ARBA" id="ARBA00022692"/>
    </source>
</evidence>
<dbReference type="InterPro" id="IPR010065">
    <property type="entry name" value="AA_ABC_transptr_permease_3TM"/>
</dbReference>
<dbReference type="Gene3D" id="1.10.3720.10">
    <property type="entry name" value="MetI-like"/>
    <property type="match status" value="1"/>
</dbReference>
<feature type="transmembrane region" description="Helical" evidence="9">
    <location>
        <begin position="191"/>
        <end position="218"/>
    </location>
</feature>
<keyword evidence="12" id="KW-1185">Reference proteome</keyword>
<evidence type="ECO:0000256" key="4">
    <source>
        <dbReference type="ARBA" id="ARBA00022475"/>
    </source>
</evidence>
<dbReference type="PROSITE" id="PS50928">
    <property type="entry name" value="ABC_TM1"/>
    <property type="match status" value="1"/>
</dbReference>
<evidence type="ECO:0000259" key="10">
    <source>
        <dbReference type="PROSITE" id="PS50928"/>
    </source>
</evidence>
<dbReference type="Pfam" id="PF00528">
    <property type="entry name" value="BPD_transp_1"/>
    <property type="match status" value="1"/>
</dbReference>
<protein>
    <submittedName>
        <fullName evidence="11">Amino acid ABC transporter permease</fullName>
    </submittedName>
</protein>
<keyword evidence="8 9" id="KW-0472">Membrane</keyword>
<keyword evidence="6" id="KW-0029">Amino-acid transport</keyword>
<dbReference type="SUPFAM" id="SSF161098">
    <property type="entry name" value="MetI-like"/>
    <property type="match status" value="1"/>
</dbReference>
<comment type="subcellular location">
    <subcellularLocation>
        <location evidence="1">Cell inner membrane</location>
        <topology evidence="1">Multi-pass membrane protein</topology>
    </subcellularLocation>
    <subcellularLocation>
        <location evidence="9">Cell membrane</location>
        <topology evidence="9">Multi-pass membrane protein</topology>
    </subcellularLocation>
</comment>
<sequence>MTTLIESQARPTGGTASNRSLRWMRDNLFSSPVNTAITLVCGYLIWQVLSTILSWTVFDASFAATKDACENISGACWAYVHQNARFILFGTFPEDEQWRSVLAIAMLISGVLISTNRRFWSVGLLVGWLVGLVVLYFVLAGGVLGLERVDTAHWGGLTLTLLLAVVGIGFAAPLALMLALGRRSEMPFVKVICVVVIEVFRGVPLISVLIMASVMFPLFLPEGVTVNKLLRAQVGIIFFQAAYLAEVFRGGMQAIPSGQYEAADSLGLSYWQKMGKIILPQALRLVIPPTMSTFISLLKDTSLVVIIGLFDLLATTKSAINDPAWRQQFLEGYVFIALIFFIMCFFLSRYSLKLDRDLKQGMSH</sequence>
<evidence type="ECO:0000256" key="2">
    <source>
        <dbReference type="ARBA" id="ARBA00010072"/>
    </source>
</evidence>
<feature type="transmembrane region" description="Helical" evidence="9">
    <location>
        <begin position="28"/>
        <end position="49"/>
    </location>
</feature>
<feature type="transmembrane region" description="Helical" evidence="9">
    <location>
        <begin position="230"/>
        <end position="248"/>
    </location>
</feature>
<feature type="transmembrane region" description="Helical" evidence="9">
    <location>
        <begin position="332"/>
        <end position="352"/>
    </location>
</feature>
<dbReference type="PANTHER" id="PTHR30614:SF41">
    <property type="entry name" value="INNER MEMBRANE AMINO-ACID ABC TRANSPORTER PERMEASE PROTEIN YHDY"/>
    <property type="match status" value="1"/>
</dbReference>
<dbReference type="AlphaFoldDB" id="A0A918NCH2"/>
<dbReference type="Proteomes" id="UP000626148">
    <property type="component" value="Unassembled WGS sequence"/>
</dbReference>
<keyword evidence="4" id="KW-1003">Cell membrane</keyword>
<evidence type="ECO:0000256" key="3">
    <source>
        <dbReference type="ARBA" id="ARBA00022448"/>
    </source>
</evidence>
<evidence type="ECO:0000256" key="6">
    <source>
        <dbReference type="ARBA" id="ARBA00022970"/>
    </source>
</evidence>
<evidence type="ECO:0000256" key="7">
    <source>
        <dbReference type="ARBA" id="ARBA00022989"/>
    </source>
</evidence>
<evidence type="ECO:0000313" key="12">
    <source>
        <dbReference type="Proteomes" id="UP000626148"/>
    </source>
</evidence>
<dbReference type="EMBL" id="BMXR01000006">
    <property type="protein sequence ID" value="GGX58201.1"/>
    <property type="molecule type" value="Genomic_DNA"/>
</dbReference>